<dbReference type="Proteomes" id="UP000663720">
    <property type="component" value="Chromosome"/>
</dbReference>
<keyword evidence="2" id="KW-0418">Kinase</keyword>
<dbReference type="EMBL" id="CP061799">
    <property type="protein sequence ID" value="QTA77954.1"/>
    <property type="molecule type" value="Genomic_DNA"/>
</dbReference>
<name>A0A975GEB9_9BACT</name>
<dbReference type="SUPFAM" id="SSF55874">
    <property type="entry name" value="ATPase domain of HSP90 chaperone/DNA topoisomerase II/histidine kinase"/>
    <property type="match status" value="1"/>
</dbReference>
<dbReference type="AlphaFoldDB" id="A0A975GEB9"/>
<organism evidence="2 3">
    <name type="scientific">Desulfonema limicola</name>
    <dbReference type="NCBI Taxonomy" id="45656"/>
    <lineage>
        <taxon>Bacteria</taxon>
        <taxon>Pseudomonadati</taxon>
        <taxon>Thermodesulfobacteriota</taxon>
        <taxon>Desulfobacteria</taxon>
        <taxon>Desulfobacterales</taxon>
        <taxon>Desulfococcaceae</taxon>
        <taxon>Desulfonema</taxon>
    </lineage>
</organism>
<evidence type="ECO:0000313" key="2">
    <source>
        <dbReference type="EMBL" id="QTA77954.1"/>
    </source>
</evidence>
<dbReference type="Pfam" id="PF02518">
    <property type="entry name" value="HATPase_c"/>
    <property type="match status" value="1"/>
</dbReference>
<dbReference type="SMART" id="SM00387">
    <property type="entry name" value="HATPase_c"/>
    <property type="match status" value="1"/>
</dbReference>
<proteinExistence type="predicted"/>
<evidence type="ECO:0000259" key="1">
    <source>
        <dbReference type="SMART" id="SM00387"/>
    </source>
</evidence>
<dbReference type="InterPro" id="IPR003594">
    <property type="entry name" value="HATPase_dom"/>
</dbReference>
<dbReference type="InterPro" id="IPR036890">
    <property type="entry name" value="HATPase_C_sf"/>
</dbReference>
<protein>
    <submittedName>
        <fullName evidence="2">Histidine kinase superfamily protein</fullName>
    </submittedName>
</protein>
<keyword evidence="2" id="KW-0808">Transferase</keyword>
<dbReference type="KEGG" id="dli:dnl_01570"/>
<dbReference type="CDD" id="cd16934">
    <property type="entry name" value="HATPase_RsbT-like"/>
    <property type="match status" value="1"/>
</dbReference>
<sequence>MDKKSIPITDQSAIINARKIGRETAKQMGFGLADQTRLATAISEIARNAFQYAREAVCIILKHEDSHEKRITIIVEDKGPGIKDINKAMQDGYTTGKGLGAGLPGSKRLMHNFHIESSPEGTRVTMSMSIRLF</sequence>
<gene>
    <name evidence="2" type="ORF">dnl_01570</name>
</gene>
<evidence type="ECO:0000313" key="3">
    <source>
        <dbReference type="Proteomes" id="UP000663720"/>
    </source>
</evidence>
<accession>A0A975GEB9</accession>
<reference evidence="2" key="1">
    <citation type="journal article" date="2021" name="Microb. Physiol.">
        <title>Proteogenomic Insights into the Physiology of Marine, Sulfate-Reducing, Filamentous Desulfonema limicola and Desulfonema magnum.</title>
        <authorList>
            <person name="Schnaars V."/>
            <person name="Wohlbrand L."/>
            <person name="Scheve S."/>
            <person name="Hinrichs C."/>
            <person name="Reinhardt R."/>
            <person name="Rabus R."/>
        </authorList>
    </citation>
    <scope>NUCLEOTIDE SEQUENCE</scope>
    <source>
        <strain evidence="2">5ac10</strain>
    </source>
</reference>
<keyword evidence="3" id="KW-1185">Reference proteome</keyword>
<feature type="domain" description="Histidine kinase/HSP90-like ATPase" evidence="1">
    <location>
        <begin position="33"/>
        <end position="132"/>
    </location>
</feature>
<dbReference type="RefSeq" id="WP_207689871.1">
    <property type="nucleotide sequence ID" value="NZ_CP061799.1"/>
</dbReference>
<dbReference type="GO" id="GO:0016301">
    <property type="term" value="F:kinase activity"/>
    <property type="evidence" value="ECO:0007669"/>
    <property type="project" value="UniProtKB-KW"/>
</dbReference>
<dbReference type="Gene3D" id="3.30.565.10">
    <property type="entry name" value="Histidine kinase-like ATPase, C-terminal domain"/>
    <property type="match status" value="1"/>
</dbReference>